<dbReference type="PANTHER" id="PTHR30383">
    <property type="entry name" value="THIOESTERASE 1/PROTEASE 1/LYSOPHOSPHOLIPASE L1"/>
    <property type="match status" value="1"/>
</dbReference>
<reference evidence="2 3" key="1">
    <citation type="submission" date="2023-04" db="EMBL/GenBank/DDBJ databases">
        <title>A novel bacteria isolated from coastal sediment.</title>
        <authorList>
            <person name="Liu X.-J."/>
            <person name="Du Z.-J."/>
        </authorList>
    </citation>
    <scope>NUCLEOTIDE SEQUENCE [LARGE SCALE GENOMIC DNA]</scope>
    <source>
        <strain evidence="2 3">SDUM461003</strain>
    </source>
</reference>
<protein>
    <submittedName>
        <fullName evidence="2">SGNH/GDSL hydrolase family protein</fullName>
        <ecNumber evidence="2">3.1.-.-</ecNumber>
    </submittedName>
</protein>
<keyword evidence="2" id="KW-0378">Hydrolase</keyword>
<keyword evidence="3" id="KW-1185">Reference proteome</keyword>
<proteinExistence type="predicted"/>
<comment type="caution">
    <text evidence="2">The sequence shown here is derived from an EMBL/GenBank/DDBJ whole genome shotgun (WGS) entry which is preliminary data.</text>
</comment>
<evidence type="ECO:0000313" key="2">
    <source>
        <dbReference type="EMBL" id="MDQ8206968.1"/>
    </source>
</evidence>
<dbReference type="InterPro" id="IPR051532">
    <property type="entry name" value="Ester_Hydrolysis_Enzymes"/>
</dbReference>
<dbReference type="PANTHER" id="PTHR30383:SF5">
    <property type="entry name" value="SGNH HYDROLASE-TYPE ESTERASE DOMAIN-CONTAINING PROTEIN"/>
    <property type="match status" value="1"/>
</dbReference>
<dbReference type="GO" id="GO:0016787">
    <property type="term" value="F:hydrolase activity"/>
    <property type="evidence" value="ECO:0007669"/>
    <property type="project" value="UniProtKB-KW"/>
</dbReference>
<dbReference type="CDD" id="cd01834">
    <property type="entry name" value="SGNH_hydrolase_like_2"/>
    <property type="match status" value="1"/>
</dbReference>
<feature type="domain" description="SGNH hydrolase-type esterase" evidence="1">
    <location>
        <begin position="13"/>
        <end position="201"/>
    </location>
</feature>
<organism evidence="2 3">
    <name type="scientific">Thalassobacterium maritimum</name>
    <dbReference type="NCBI Taxonomy" id="3041265"/>
    <lineage>
        <taxon>Bacteria</taxon>
        <taxon>Pseudomonadati</taxon>
        <taxon>Verrucomicrobiota</taxon>
        <taxon>Opitutia</taxon>
        <taxon>Puniceicoccales</taxon>
        <taxon>Coraliomargaritaceae</taxon>
        <taxon>Thalassobacterium</taxon>
    </lineage>
</organism>
<dbReference type="EMBL" id="JARXHW010000009">
    <property type="protein sequence ID" value="MDQ8206968.1"/>
    <property type="molecule type" value="Genomic_DNA"/>
</dbReference>
<evidence type="ECO:0000313" key="3">
    <source>
        <dbReference type="Proteomes" id="UP001225316"/>
    </source>
</evidence>
<dbReference type="SUPFAM" id="SSF52266">
    <property type="entry name" value="SGNH hydrolase"/>
    <property type="match status" value="1"/>
</dbReference>
<dbReference type="Gene3D" id="3.40.50.1110">
    <property type="entry name" value="SGNH hydrolase"/>
    <property type="match status" value="1"/>
</dbReference>
<dbReference type="Pfam" id="PF13472">
    <property type="entry name" value="Lipase_GDSL_2"/>
    <property type="match status" value="1"/>
</dbReference>
<dbReference type="Proteomes" id="UP001225316">
    <property type="component" value="Unassembled WGS sequence"/>
</dbReference>
<dbReference type="InterPro" id="IPR013830">
    <property type="entry name" value="SGNH_hydro"/>
</dbReference>
<name>A0ABU1AS31_9BACT</name>
<dbReference type="InterPro" id="IPR036514">
    <property type="entry name" value="SGNH_hydro_sf"/>
</dbReference>
<gene>
    <name evidence="2" type="ORF">QEH52_05570</name>
</gene>
<evidence type="ECO:0000259" key="1">
    <source>
        <dbReference type="Pfam" id="PF13472"/>
    </source>
</evidence>
<dbReference type="EC" id="3.1.-.-" evidence="2"/>
<accession>A0ABU1AS31</accession>
<sequence>MSIPFESQQKLLFIGDSITDCGRGRPLGQRRGAGLGTGYVSFVDSILGAAHPELSLRVLNTGISGNRITNLESRWQEDVLDLEPHWLSVMIGINDVWRQFDSEPGAVQVDPEQYETIYRKLLAKTRPQLEGLVLMTPYFLESNVKDPMRAKMDIYGAITQKLAEEFDAVYVDTQAAFDQYLAHQPTQSLCSDRVHPNGVGHMILARSFLQAVGLNSAI</sequence>
<dbReference type="RefSeq" id="WP_308949106.1">
    <property type="nucleotide sequence ID" value="NZ_JARXHW010000009.1"/>
</dbReference>